<evidence type="ECO:0000256" key="1">
    <source>
        <dbReference type="SAM" id="MobiDB-lite"/>
    </source>
</evidence>
<dbReference type="Pfam" id="PF09346">
    <property type="entry name" value="SMI1_KNR4"/>
    <property type="match status" value="1"/>
</dbReference>
<dbReference type="SMART" id="SM00860">
    <property type="entry name" value="SMI1_KNR4"/>
    <property type="match status" value="1"/>
</dbReference>
<organism evidence="3 4">
    <name type="scientific">Lophiotrema nucula</name>
    <dbReference type="NCBI Taxonomy" id="690887"/>
    <lineage>
        <taxon>Eukaryota</taxon>
        <taxon>Fungi</taxon>
        <taxon>Dikarya</taxon>
        <taxon>Ascomycota</taxon>
        <taxon>Pezizomycotina</taxon>
        <taxon>Dothideomycetes</taxon>
        <taxon>Pleosporomycetidae</taxon>
        <taxon>Pleosporales</taxon>
        <taxon>Lophiotremataceae</taxon>
        <taxon>Lophiotrema</taxon>
    </lineage>
</organism>
<evidence type="ECO:0000313" key="3">
    <source>
        <dbReference type="EMBL" id="KAF2107502.1"/>
    </source>
</evidence>
<evidence type="ECO:0000313" key="4">
    <source>
        <dbReference type="Proteomes" id="UP000799770"/>
    </source>
</evidence>
<dbReference type="Gene3D" id="3.40.1580.10">
    <property type="entry name" value="SMI1/KNR4-like"/>
    <property type="match status" value="1"/>
</dbReference>
<dbReference type="InterPro" id="IPR018958">
    <property type="entry name" value="Knr4/Smi1-like_dom"/>
</dbReference>
<accession>A0A6A5YK04</accession>
<feature type="region of interest" description="Disordered" evidence="1">
    <location>
        <begin position="94"/>
        <end position="118"/>
    </location>
</feature>
<gene>
    <name evidence="3" type="ORF">BDV96DRAFT_653594</name>
</gene>
<keyword evidence="4" id="KW-1185">Reference proteome</keyword>
<dbReference type="OrthoDB" id="2788868at2759"/>
<sequence length="543" mass="61786">MAAKPEPETFQPHIPPFSRPKFLQCATDELCYSISELCLQFAVLGYTTVALRLLDKVNKYEKHGAYHGIVRPLWLLWDLLGEWPAGEKERVREEIVSERKRRAEGDRDGEERGGKQAKLELDEQDITEEDVKVYMEELAQVFRQGWYWPNRATRGKDEKGPFEKTLSPEEEKQARDAVWEAIDESFEPAYRDETSGSAAMDVSSGLVGALDLSISLGDADDTSTETILQRIATRLDANQAIRYLVESRRAWSILKDGALAKTLSLDEEKTENFAKEIEELVDERLKNGRMEIEDLSMKEVLNMIDHNTRNGTEARNAYFERDDPIPDTLFHAPATEKQIEEAEKKLDTRLPPDYKELLRISNGLDAAFGGIIFEPPLFPLEKARWHTDDEEYFTDLRISIPGEFWFNLPRGFDHDDIAGWPEVGKCIEVGAVDIYYVWLVPPAKVQEVQEHAADILKDGSEHAEDVKEVLKKSCEDFAGSMEKWDALEWCCIVWAAGGSASMTGYPSFKAYLRRVAEDSGQSAVDVLTDRKFFGYYCQKDAPG</sequence>
<reference evidence="3" key="1">
    <citation type="journal article" date="2020" name="Stud. Mycol.">
        <title>101 Dothideomycetes genomes: a test case for predicting lifestyles and emergence of pathogens.</title>
        <authorList>
            <person name="Haridas S."/>
            <person name="Albert R."/>
            <person name="Binder M."/>
            <person name="Bloem J."/>
            <person name="Labutti K."/>
            <person name="Salamov A."/>
            <person name="Andreopoulos B."/>
            <person name="Baker S."/>
            <person name="Barry K."/>
            <person name="Bills G."/>
            <person name="Bluhm B."/>
            <person name="Cannon C."/>
            <person name="Castanera R."/>
            <person name="Culley D."/>
            <person name="Daum C."/>
            <person name="Ezra D."/>
            <person name="Gonzalez J."/>
            <person name="Henrissat B."/>
            <person name="Kuo A."/>
            <person name="Liang C."/>
            <person name="Lipzen A."/>
            <person name="Lutzoni F."/>
            <person name="Magnuson J."/>
            <person name="Mondo S."/>
            <person name="Nolan M."/>
            <person name="Ohm R."/>
            <person name="Pangilinan J."/>
            <person name="Park H.-J."/>
            <person name="Ramirez L."/>
            <person name="Alfaro M."/>
            <person name="Sun H."/>
            <person name="Tritt A."/>
            <person name="Yoshinaga Y."/>
            <person name="Zwiers L.-H."/>
            <person name="Turgeon B."/>
            <person name="Goodwin S."/>
            <person name="Spatafora J."/>
            <person name="Crous P."/>
            <person name="Grigoriev I."/>
        </authorList>
    </citation>
    <scope>NUCLEOTIDE SEQUENCE</scope>
    <source>
        <strain evidence="3">CBS 627.86</strain>
    </source>
</reference>
<proteinExistence type="predicted"/>
<protein>
    <recommendedName>
        <fullName evidence="2">Knr4/Smi1-like domain-containing protein</fullName>
    </recommendedName>
</protein>
<dbReference type="SUPFAM" id="SSF160631">
    <property type="entry name" value="SMI1/KNR4-like"/>
    <property type="match status" value="1"/>
</dbReference>
<name>A0A6A5YK04_9PLEO</name>
<evidence type="ECO:0000259" key="2">
    <source>
        <dbReference type="SMART" id="SM00860"/>
    </source>
</evidence>
<dbReference type="Proteomes" id="UP000799770">
    <property type="component" value="Unassembled WGS sequence"/>
</dbReference>
<dbReference type="EMBL" id="ML977353">
    <property type="protein sequence ID" value="KAF2107502.1"/>
    <property type="molecule type" value="Genomic_DNA"/>
</dbReference>
<dbReference type="InterPro" id="IPR037883">
    <property type="entry name" value="Knr4/Smi1-like_sf"/>
</dbReference>
<feature type="domain" description="Knr4/Smi1-like" evidence="2">
    <location>
        <begin position="333"/>
        <end position="514"/>
    </location>
</feature>
<dbReference type="AlphaFoldDB" id="A0A6A5YK04"/>